<dbReference type="AlphaFoldDB" id="A0A4P6EAI2"/>
<reference evidence="2 3" key="1">
    <citation type="submission" date="2019-01" db="EMBL/GenBank/DDBJ databases">
        <title>Genome sequencing of strain DFW100M-13.</title>
        <authorList>
            <person name="Heo J."/>
            <person name="Kim S.-J."/>
            <person name="Kim J.-S."/>
            <person name="Hong S.-B."/>
            <person name="Kwon S.-W."/>
        </authorList>
    </citation>
    <scope>NUCLEOTIDE SEQUENCE [LARGE SCALE GENOMIC DNA]</scope>
    <source>
        <strain evidence="2 3">DFW100M-13</strain>
    </source>
</reference>
<sequence>MGARRYDRVAAVVEQLVRWTRVLAGARAEVGSAPFEGTALTSTQREALFLIAHDPTPTTPGALASALAVTPGAVTQLVDGLRRERLVEQTPHPSDARSRVLTLTPDATARLAMFEQSFIRVIAPRFNGLDDDELTTLTRLMRKAGF</sequence>
<name>A0A4P6EAI2_9MICO</name>
<proteinExistence type="predicted"/>
<dbReference type="OrthoDB" id="4945381at2"/>
<dbReference type="InterPro" id="IPR039422">
    <property type="entry name" value="MarR/SlyA-like"/>
</dbReference>
<dbReference type="EMBL" id="CP035494">
    <property type="protein sequence ID" value="QAY58974.1"/>
    <property type="molecule type" value="Genomic_DNA"/>
</dbReference>
<dbReference type="InterPro" id="IPR000835">
    <property type="entry name" value="HTH_MarR-typ"/>
</dbReference>
<dbReference type="PRINTS" id="PR00598">
    <property type="entry name" value="HTHMARR"/>
</dbReference>
<dbReference type="PANTHER" id="PTHR33164:SF43">
    <property type="entry name" value="HTH-TYPE TRANSCRIPTIONAL REPRESSOR YETL"/>
    <property type="match status" value="1"/>
</dbReference>
<dbReference type="InterPro" id="IPR036388">
    <property type="entry name" value="WH-like_DNA-bd_sf"/>
</dbReference>
<organism evidence="2 3">
    <name type="scientific">Microbacterium protaetiae</name>
    <dbReference type="NCBI Taxonomy" id="2509458"/>
    <lineage>
        <taxon>Bacteria</taxon>
        <taxon>Bacillati</taxon>
        <taxon>Actinomycetota</taxon>
        <taxon>Actinomycetes</taxon>
        <taxon>Micrococcales</taxon>
        <taxon>Microbacteriaceae</taxon>
        <taxon>Microbacterium</taxon>
    </lineage>
</organism>
<evidence type="ECO:0000313" key="3">
    <source>
        <dbReference type="Proteomes" id="UP000293995"/>
    </source>
</evidence>
<keyword evidence="3" id="KW-1185">Reference proteome</keyword>
<dbReference type="InterPro" id="IPR036390">
    <property type="entry name" value="WH_DNA-bd_sf"/>
</dbReference>
<dbReference type="PROSITE" id="PS50995">
    <property type="entry name" value="HTH_MARR_2"/>
    <property type="match status" value="1"/>
</dbReference>
<feature type="domain" description="HTH marR-type" evidence="1">
    <location>
        <begin position="6"/>
        <end position="146"/>
    </location>
</feature>
<dbReference type="KEGG" id="mprt:ET475_02495"/>
<protein>
    <submittedName>
        <fullName evidence="2">MarR family transcriptional regulator</fullName>
    </submittedName>
</protein>
<dbReference type="Pfam" id="PF12802">
    <property type="entry name" value="MarR_2"/>
    <property type="match status" value="1"/>
</dbReference>
<accession>A0A4P6EAI2</accession>
<dbReference type="GO" id="GO:0006950">
    <property type="term" value="P:response to stress"/>
    <property type="evidence" value="ECO:0007669"/>
    <property type="project" value="TreeGrafter"/>
</dbReference>
<dbReference type="GO" id="GO:0003700">
    <property type="term" value="F:DNA-binding transcription factor activity"/>
    <property type="evidence" value="ECO:0007669"/>
    <property type="project" value="InterPro"/>
</dbReference>
<dbReference type="Gene3D" id="1.10.10.10">
    <property type="entry name" value="Winged helix-like DNA-binding domain superfamily/Winged helix DNA-binding domain"/>
    <property type="match status" value="1"/>
</dbReference>
<dbReference type="SMART" id="SM00347">
    <property type="entry name" value="HTH_MARR"/>
    <property type="match status" value="1"/>
</dbReference>
<dbReference type="SUPFAM" id="SSF46785">
    <property type="entry name" value="Winged helix' DNA-binding domain"/>
    <property type="match status" value="1"/>
</dbReference>
<gene>
    <name evidence="2" type="ORF">ET475_02495</name>
</gene>
<evidence type="ECO:0000313" key="2">
    <source>
        <dbReference type="EMBL" id="QAY58974.1"/>
    </source>
</evidence>
<evidence type="ECO:0000259" key="1">
    <source>
        <dbReference type="PROSITE" id="PS50995"/>
    </source>
</evidence>
<dbReference type="PANTHER" id="PTHR33164">
    <property type="entry name" value="TRANSCRIPTIONAL REGULATOR, MARR FAMILY"/>
    <property type="match status" value="1"/>
</dbReference>
<dbReference type="RefSeq" id="WP_129385706.1">
    <property type="nucleotide sequence ID" value="NZ_CP035494.1"/>
</dbReference>
<dbReference type="Proteomes" id="UP000293995">
    <property type="component" value="Chromosome"/>
</dbReference>